<evidence type="ECO:0000256" key="3">
    <source>
        <dbReference type="ARBA" id="ARBA00022577"/>
    </source>
</evidence>
<accession>A0A5J9UXX1</accession>
<organism evidence="7 8">
    <name type="scientific">Eragrostis curvula</name>
    <name type="common">weeping love grass</name>
    <dbReference type="NCBI Taxonomy" id="38414"/>
    <lineage>
        <taxon>Eukaryota</taxon>
        <taxon>Viridiplantae</taxon>
        <taxon>Streptophyta</taxon>
        <taxon>Embryophyta</taxon>
        <taxon>Tracheophyta</taxon>
        <taxon>Spermatophyta</taxon>
        <taxon>Magnoliopsida</taxon>
        <taxon>Liliopsida</taxon>
        <taxon>Poales</taxon>
        <taxon>Poaceae</taxon>
        <taxon>PACMAD clade</taxon>
        <taxon>Chloridoideae</taxon>
        <taxon>Eragrostideae</taxon>
        <taxon>Eragrostidinae</taxon>
        <taxon>Eragrostis</taxon>
    </lineage>
</organism>
<dbReference type="Proteomes" id="UP000324897">
    <property type="component" value="Chromosome 1"/>
</dbReference>
<keyword evidence="5" id="KW-0732">Signal</keyword>
<dbReference type="PANTHER" id="PTHR33830:SF3">
    <property type="entry name" value="DEFENSIN-LIKE PROTEIN 127-RELATED"/>
    <property type="match status" value="1"/>
</dbReference>
<evidence type="ECO:0000256" key="5">
    <source>
        <dbReference type="SAM" id="SignalP"/>
    </source>
</evidence>
<keyword evidence="2" id="KW-0929">Antimicrobial</keyword>
<gene>
    <name evidence="7" type="ORF">EJB05_20284</name>
    <name evidence="6" type="ORF">EJB05_56860</name>
</gene>
<evidence type="ECO:0000313" key="8">
    <source>
        <dbReference type="Proteomes" id="UP000324897"/>
    </source>
</evidence>
<dbReference type="Gramene" id="TVT97865">
    <property type="protein sequence ID" value="TVT97865"/>
    <property type="gene ID" value="EJB05_56860"/>
</dbReference>
<evidence type="ECO:0000256" key="1">
    <source>
        <dbReference type="ARBA" id="ARBA00006722"/>
    </source>
</evidence>
<evidence type="ECO:0000313" key="7">
    <source>
        <dbReference type="EMBL" id="TVU28752.1"/>
    </source>
</evidence>
<keyword evidence="4" id="KW-0611">Plant defense</keyword>
<feature type="signal peptide" evidence="5">
    <location>
        <begin position="1"/>
        <end position="18"/>
    </location>
</feature>
<sequence>MKTDLVALLLVVVLVVSSSDVTPTRDEPNYFQDTCAATISKGPGCDSGKCAADCQSRFRGGVGACQTAGCQCVYTCPSSPPAGGEKR</sequence>
<dbReference type="AlphaFoldDB" id="A0A5J9UXX1"/>
<dbReference type="Pfam" id="PF07333">
    <property type="entry name" value="SLR1-BP"/>
    <property type="match status" value="1"/>
</dbReference>
<keyword evidence="8" id="KW-1185">Reference proteome</keyword>
<dbReference type="GO" id="GO:0050832">
    <property type="term" value="P:defense response to fungus"/>
    <property type="evidence" value="ECO:0007669"/>
    <property type="project" value="UniProtKB-KW"/>
</dbReference>
<keyword evidence="3" id="KW-0295">Fungicide</keyword>
<evidence type="ECO:0000256" key="2">
    <source>
        <dbReference type="ARBA" id="ARBA00022529"/>
    </source>
</evidence>
<dbReference type="Gramene" id="TVU28752">
    <property type="protein sequence ID" value="TVU28752"/>
    <property type="gene ID" value="EJB05_20284"/>
</dbReference>
<name>A0A5J9UXX1_9POAL</name>
<dbReference type="EMBL" id="RWGY01000928">
    <property type="protein sequence ID" value="TVT97865.1"/>
    <property type="molecule type" value="Genomic_DNA"/>
</dbReference>
<dbReference type="InterPro" id="IPR010851">
    <property type="entry name" value="DEFL"/>
</dbReference>
<feature type="chain" id="PRO_5036146015" description="Knottin scorpion toxin-like domain-containing protein" evidence="5">
    <location>
        <begin position="19"/>
        <end position="87"/>
    </location>
</feature>
<evidence type="ECO:0000256" key="4">
    <source>
        <dbReference type="ARBA" id="ARBA00022821"/>
    </source>
</evidence>
<evidence type="ECO:0008006" key="9">
    <source>
        <dbReference type="Google" id="ProtNLM"/>
    </source>
</evidence>
<dbReference type="PANTHER" id="PTHR33830">
    <property type="entry name" value="DEFENSIN-LIKE PROTEIN 184-RELATED"/>
    <property type="match status" value="1"/>
</dbReference>
<comment type="similarity">
    <text evidence="1">Belongs to the DEFL family.</text>
</comment>
<dbReference type="GO" id="GO:0031640">
    <property type="term" value="P:killing of cells of another organism"/>
    <property type="evidence" value="ECO:0007669"/>
    <property type="project" value="UniProtKB-KW"/>
</dbReference>
<evidence type="ECO:0000313" key="6">
    <source>
        <dbReference type="EMBL" id="TVT97865.1"/>
    </source>
</evidence>
<protein>
    <recommendedName>
        <fullName evidence="9">Knottin scorpion toxin-like domain-containing protein</fullName>
    </recommendedName>
</protein>
<dbReference type="EMBL" id="RWGY01000011">
    <property type="protein sequence ID" value="TVU28752.1"/>
    <property type="molecule type" value="Genomic_DNA"/>
</dbReference>
<reference evidence="7 8" key="1">
    <citation type="journal article" date="2019" name="Sci. Rep.">
        <title>A high-quality genome of Eragrostis curvula grass provides insights into Poaceae evolution and supports new strategies to enhance forage quality.</title>
        <authorList>
            <person name="Carballo J."/>
            <person name="Santos B.A.C.M."/>
            <person name="Zappacosta D."/>
            <person name="Garbus I."/>
            <person name="Selva J.P."/>
            <person name="Gallo C.A."/>
            <person name="Diaz A."/>
            <person name="Albertini E."/>
            <person name="Caccamo M."/>
            <person name="Echenique V."/>
        </authorList>
    </citation>
    <scope>NUCLEOTIDE SEQUENCE [LARGE SCALE GENOMIC DNA]</scope>
    <source>
        <strain evidence="8">cv. Victoria</strain>
        <tissue evidence="7">Leaf</tissue>
    </source>
</reference>
<comment type="caution">
    <text evidence="7">The sequence shown here is derived from an EMBL/GenBank/DDBJ whole genome shotgun (WGS) entry which is preliminary data.</text>
</comment>
<proteinExistence type="inferred from homology"/>